<name>A0A6C0B6Q9_9ZZZZ</name>
<protein>
    <submittedName>
        <fullName evidence="1">Uncharacterized protein</fullName>
    </submittedName>
</protein>
<reference evidence="1" key="1">
    <citation type="journal article" date="2020" name="Nature">
        <title>Giant virus diversity and host interactions through global metagenomics.</title>
        <authorList>
            <person name="Schulz F."/>
            <person name="Roux S."/>
            <person name="Paez-Espino D."/>
            <person name="Jungbluth S."/>
            <person name="Walsh D.A."/>
            <person name="Denef V.J."/>
            <person name="McMahon K.D."/>
            <person name="Konstantinidis K.T."/>
            <person name="Eloe-Fadrosh E.A."/>
            <person name="Kyrpides N.C."/>
            <person name="Woyke T."/>
        </authorList>
    </citation>
    <scope>NUCLEOTIDE SEQUENCE</scope>
    <source>
        <strain evidence="1">GVMAG-M-3300010158-13</strain>
    </source>
</reference>
<dbReference type="AlphaFoldDB" id="A0A6C0B6Q9"/>
<evidence type="ECO:0000313" key="1">
    <source>
        <dbReference type="EMBL" id="QHS87766.1"/>
    </source>
</evidence>
<dbReference type="EMBL" id="MN739088">
    <property type="protein sequence ID" value="QHS87766.1"/>
    <property type="molecule type" value="Genomic_DNA"/>
</dbReference>
<proteinExistence type="predicted"/>
<sequence length="64" mass="7361">MNLFYASIIICLNAKTRLKKREPKTLPKKEDGKCLCAESQANRNPNNIVICCKNYNVKHLIILQ</sequence>
<accession>A0A6C0B6Q9</accession>
<organism evidence="1">
    <name type="scientific">viral metagenome</name>
    <dbReference type="NCBI Taxonomy" id="1070528"/>
    <lineage>
        <taxon>unclassified sequences</taxon>
        <taxon>metagenomes</taxon>
        <taxon>organismal metagenomes</taxon>
    </lineage>
</organism>